<accession>A0ACC1JPL0</accession>
<dbReference type="Proteomes" id="UP001140234">
    <property type="component" value="Unassembled WGS sequence"/>
</dbReference>
<feature type="non-terminal residue" evidence="1">
    <location>
        <position position="1"/>
    </location>
</feature>
<reference evidence="1" key="1">
    <citation type="submission" date="2022-07" db="EMBL/GenBank/DDBJ databases">
        <title>Phylogenomic reconstructions and comparative analyses of Kickxellomycotina fungi.</title>
        <authorList>
            <person name="Reynolds N.K."/>
            <person name="Stajich J.E."/>
            <person name="Barry K."/>
            <person name="Grigoriev I.V."/>
            <person name="Crous P."/>
            <person name="Smith M.E."/>
        </authorList>
    </citation>
    <scope>NUCLEOTIDE SEQUENCE</scope>
    <source>
        <strain evidence="1">CBS 109366</strain>
    </source>
</reference>
<protein>
    <submittedName>
        <fullName evidence="1">Uncharacterized protein</fullName>
    </submittedName>
</protein>
<evidence type="ECO:0000313" key="1">
    <source>
        <dbReference type="EMBL" id="KAJ2764584.1"/>
    </source>
</evidence>
<name>A0ACC1JPL0_9FUNG</name>
<organism evidence="1 2">
    <name type="scientific">Coemansia nantahalensis</name>
    <dbReference type="NCBI Taxonomy" id="2789366"/>
    <lineage>
        <taxon>Eukaryota</taxon>
        <taxon>Fungi</taxon>
        <taxon>Fungi incertae sedis</taxon>
        <taxon>Zoopagomycota</taxon>
        <taxon>Kickxellomycotina</taxon>
        <taxon>Kickxellomycetes</taxon>
        <taxon>Kickxellales</taxon>
        <taxon>Kickxellaceae</taxon>
        <taxon>Coemansia</taxon>
    </lineage>
</organism>
<sequence>AHYADAHGGGGGRRVSAQVVLIGTLMSGFAALGSLGAGIAADVLGLRICAGAGTVVLCLGLLASSFIDRLWALCLTQGVVCGVGIALMAMPAYVAPAQWFDRHRALSTGVAVAGTGLGVVALTPAYESLLRARGMAVCLYVQAVLTLVLGLAASLGLRPRVSLRSPAAMRWRQTLRDPRVLVLMATALLAAAARFAQAVCLPAIAWAAGVRDDATNVLYVVGAALLAGMVAGGAVADKTGYIAAVGLSELVLGVFTLALFTPAKAVAPVYAFAVVFGLATGALAAVLPPAIAQMLGSRRLATATGLVLAAAAPALLATTPAAVKLTRLLADGRSVAWFCAISGALSLAAGALGMTLPLLHRRHLRRHAQRGPAVAVAAAS</sequence>
<keyword evidence="2" id="KW-1185">Reference proteome</keyword>
<evidence type="ECO:0000313" key="2">
    <source>
        <dbReference type="Proteomes" id="UP001140234"/>
    </source>
</evidence>
<proteinExistence type="predicted"/>
<comment type="caution">
    <text evidence="1">The sequence shown here is derived from an EMBL/GenBank/DDBJ whole genome shotgun (WGS) entry which is preliminary data.</text>
</comment>
<dbReference type="EMBL" id="JANBUJ010002296">
    <property type="protein sequence ID" value="KAJ2764584.1"/>
    <property type="molecule type" value="Genomic_DNA"/>
</dbReference>
<gene>
    <name evidence="1" type="ORF">IWQ57_005113</name>
</gene>